<dbReference type="GO" id="GO:0016020">
    <property type="term" value="C:membrane"/>
    <property type="evidence" value="ECO:0007669"/>
    <property type="project" value="InterPro"/>
</dbReference>
<protein>
    <submittedName>
        <fullName evidence="4">Methyl-accepting chemotaxis protein</fullName>
    </submittedName>
</protein>
<dbReference type="Gene3D" id="6.10.340.10">
    <property type="match status" value="1"/>
</dbReference>
<dbReference type="PANTHER" id="PTHR32089">
    <property type="entry name" value="METHYL-ACCEPTING CHEMOTAXIS PROTEIN MCPB"/>
    <property type="match status" value="1"/>
</dbReference>
<keyword evidence="2" id="KW-1133">Transmembrane helix</keyword>
<dbReference type="InterPro" id="IPR003660">
    <property type="entry name" value="HAMP_dom"/>
</dbReference>
<proteinExistence type="inferred from homology"/>
<accession>A0A090QPF0</accession>
<comment type="caution">
    <text evidence="4">The sequence shown here is derived from an EMBL/GenBank/DDBJ whole genome shotgun (WGS) entry which is preliminary data.</text>
</comment>
<evidence type="ECO:0000256" key="1">
    <source>
        <dbReference type="ARBA" id="ARBA00029447"/>
    </source>
</evidence>
<evidence type="ECO:0000313" key="5">
    <source>
        <dbReference type="Proteomes" id="UP000029227"/>
    </source>
</evidence>
<sequence length="232" mass="26286">MFDRFVQTWEVYENSLTRYNQLLNHGKRHEAHQVLAKSLDIYSALDASLSDLRQLNLNFIKKNRISIIQSVDAMLYLALGSILILAVFMIAMNIVLTRSICRPLNMLMAQSNAIASGNLTYQFARNRIGDDELGKLADTSMQMQTDLSSLIKDVSATVTQLSVAIEKVNADRDSQEQKGSALTNECLELDRLAEDLYRADIVQKTQYTRDACNELSQIANSLEKKMQKFRLV</sequence>
<dbReference type="eggNOG" id="COG0840">
    <property type="taxonomic scope" value="Bacteria"/>
</dbReference>
<keyword evidence="2" id="KW-0472">Membrane</keyword>
<dbReference type="EMBL" id="BBMN01000003">
    <property type="protein sequence ID" value="GAL04123.1"/>
    <property type="molecule type" value="Genomic_DNA"/>
</dbReference>
<evidence type="ECO:0000256" key="2">
    <source>
        <dbReference type="SAM" id="Phobius"/>
    </source>
</evidence>
<dbReference type="CDD" id="cd06225">
    <property type="entry name" value="HAMP"/>
    <property type="match status" value="1"/>
</dbReference>
<dbReference type="Proteomes" id="UP000029227">
    <property type="component" value="Unassembled WGS sequence"/>
</dbReference>
<name>A0A090QPF0_9GAMM</name>
<evidence type="ECO:0000259" key="3">
    <source>
        <dbReference type="PROSITE" id="PS50885"/>
    </source>
</evidence>
<feature type="transmembrane region" description="Helical" evidence="2">
    <location>
        <begin position="73"/>
        <end position="96"/>
    </location>
</feature>
<dbReference type="Pfam" id="PF00672">
    <property type="entry name" value="HAMP"/>
    <property type="match status" value="1"/>
</dbReference>
<evidence type="ECO:0000313" key="4">
    <source>
        <dbReference type="EMBL" id="GAL04123.1"/>
    </source>
</evidence>
<reference evidence="4 5" key="1">
    <citation type="journal article" date="2014" name="Genome Announc.">
        <title>Draft Genome Sequences of Two Vibrionaceae Species, Vibrio ponticus C121 and Photobacterium aphoticum C119, Isolated as Coral Reef Microbiota.</title>
        <authorList>
            <person name="Al-saari N."/>
            <person name="Meirelles P.M."/>
            <person name="Mino S."/>
            <person name="Suda W."/>
            <person name="Oshima K."/>
            <person name="Hattori M."/>
            <person name="Ohkuma M."/>
            <person name="Thompson F.L."/>
            <person name="Gomez-Gil B."/>
            <person name="Sawabe T."/>
            <person name="Sawabe T."/>
        </authorList>
    </citation>
    <scope>NUCLEOTIDE SEQUENCE [LARGE SCALE GENOMIC DNA]</scope>
    <source>
        <strain evidence="4 5">JCM 19237</strain>
    </source>
</reference>
<dbReference type="SUPFAM" id="SSF158472">
    <property type="entry name" value="HAMP domain-like"/>
    <property type="match status" value="1"/>
</dbReference>
<dbReference type="AlphaFoldDB" id="A0A090QPF0"/>
<dbReference type="PANTHER" id="PTHR32089:SF120">
    <property type="entry name" value="METHYL-ACCEPTING CHEMOTAXIS PROTEIN TLPQ"/>
    <property type="match status" value="1"/>
</dbReference>
<dbReference type="GO" id="GO:0007165">
    <property type="term" value="P:signal transduction"/>
    <property type="evidence" value="ECO:0007669"/>
    <property type="project" value="InterPro"/>
</dbReference>
<feature type="domain" description="HAMP" evidence="3">
    <location>
        <begin position="98"/>
        <end position="152"/>
    </location>
</feature>
<gene>
    <name evidence="4" type="ORF">JCM19237_2274</name>
</gene>
<dbReference type="PROSITE" id="PS50885">
    <property type="entry name" value="HAMP"/>
    <property type="match status" value="1"/>
</dbReference>
<organism evidence="4 5">
    <name type="scientific">Photobacterium aphoticum</name>
    <dbReference type="NCBI Taxonomy" id="754436"/>
    <lineage>
        <taxon>Bacteria</taxon>
        <taxon>Pseudomonadati</taxon>
        <taxon>Pseudomonadota</taxon>
        <taxon>Gammaproteobacteria</taxon>
        <taxon>Vibrionales</taxon>
        <taxon>Vibrionaceae</taxon>
        <taxon>Photobacterium</taxon>
    </lineage>
</organism>
<dbReference type="STRING" id="754436.JCM19237_2274"/>
<keyword evidence="2" id="KW-0812">Transmembrane</keyword>
<comment type="similarity">
    <text evidence="1">Belongs to the methyl-accepting chemotaxis (MCP) protein family.</text>
</comment>